<evidence type="ECO:0000256" key="6">
    <source>
        <dbReference type="ARBA" id="ARBA00023136"/>
    </source>
</evidence>
<dbReference type="GO" id="GO:0005886">
    <property type="term" value="C:plasma membrane"/>
    <property type="evidence" value="ECO:0007669"/>
    <property type="project" value="UniProtKB-SubCell"/>
</dbReference>
<keyword evidence="2" id="KW-1003">Cell membrane</keyword>
<evidence type="ECO:0000256" key="1">
    <source>
        <dbReference type="ARBA" id="ARBA00004651"/>
    </source>
</evidence>
<dbReference type="InterPro" id="IPR035671">
    <property type="entry name" value="DsbD_gamma"/>
</dbReference>
<dbReference type="Proteomes" id="UP000219621">
    <property type="component" value="Unassembled WGS sequence"/>
</dbReference>
<dbReference type="Pfam" id="PF13899">
    <property type="entry name" value="Thioredoxin_7"/>
    <property type="match status" value="1"/>
</dbReference>
<name>A0A286GLP6_9PROT</name>
<feature type="transmembrane region" description="Helical" evidence="8">
    <location>
        <begin position="432"/>
        <end position="455"/>
    </location>
</feature>
<evidence type="ECO:0000256" key="9">
    <source>
        <dbReference type="SAM" id="SignalP"/>
    </source>
</evidence>
<feature type="transmembrane region" description="Helical" evidence="8">
    <location>
        <begin position="522"/>
        <end position="542"/>
    </location>
</feature>
<sequence length="703" mass="71428">MLALPRSVLPLLAALLALATAALPARAQWAEPGSSGWAETAEADVRLVAAEGATAGHETVTLGLQFRLKDDWKVYWRDAGDAGYPPEIDWTGSENVAETAIQFPAPHRFSVLGIETAGYKADVVYPVTVRLQEPGKPLQVQAAVDYLICSEICVPGRVDLSLGLPGSGAGPTQFAHLIESWEARIPGDGARHGLALAEAVVETGGETPMLRVVVRADPPLAAAPDLFVEGPAELNIGAPEVTLRDGGGTAILRAPVREGGLTGAEPVTLTVVEGDRGMQVAATPQPVAAPAGGAAVLAGMLGLALLGGLILNVMPCVLPVLSLKVMGVAHLGGAERRTVRLAFLASAAGIVATFLVLAGGAVALKTAGAAVGWGIQFQQPLFLVAMIVLLSLFAANLWGLFHIRLPGAVGDAAARGGDGQGHGLAGHFGSGVFATLLATPCSAPFLGTAIGFALARGPLEIVAIFAALGLGMSLPYLAVAAAPGLARALPRPGRWMLTVKAVLGVALAATAVWLLWVLSAQVGTRAALAVAGLMVAAVAVLGARTLLPALRGGLAGATVAVLAAVAFTVPWWGAAATPAAPVVPTAWSAFDQPAIPRLVSEGKVVFVDVTADWCVTCKVNKAAVIERGAVAEALKAPGVVAMQADWTNPDAAISRYLESFGRYGIPFNAVYGPGAPQGIPLPELLTEGAVMDAMARAGAPAAG</sequence>
<proteinExistence type="predicted"/>
<evidence type="ECO:0000256" key="5">
    <source>
        <dbReference type="ARBA" id="ARBA00022989"/>
    </source>
</evidence>
<dbReference type="EMBL" id="OCNJ01000005">
    <property type="protein sequence ID" value="SOD96019.1"/>
    <property type="molecule type" value="Genomic_DNA"/>
</dbReference>
<feature type="signal peptide" evidence="9">
    <location>
        <begin position="1"/>
        <end position="27"/>
    </location>
</feature>
<dbReference type="InterPro" id="IPR013766">
    <property type="entry name" value="Thioredoxin_domain"/>
</dbReference>
<protein>
    <submittedName>
        <fullName evidence="11">Suppressor for copper-sensitivity B</fullName>
    </submittedName>
</protein>
<evidence type="ECO:0000259" key="10">
    <source>
        <dbReference type="PROSITE" id="PS51352"/>
    </source>
</evidence>
<evidence type="ECO:0000313" key="12">
    <source>
        <dbReference type="Proteomes" id="UP000219621"/>
    </source>
</evidence>
<dbReference type="AlphaFoldDB" id="A0A286GLP6"/>
<dbReference type="RefSeq" id="WP_097279491.1">
    <property type="nucleotide sequence ID" value="NZ_OCNJ01000005.1"/>
</dbReference>
<feature type="transmembrane region" description="Helical" evidence="8">
    <location>
        <begin position="461"/>
        <end position="485"/>
    </location>
</feature>
<evidence type="ECO:0000256" key="4">
    <source>
        <dbReference type="ARBA" id="ARBA00022748"/>
    </source>
</evidence>
<evidence type="ECO:0000256" key="7">
    <source>
        <dbReference type="ARBA" id="ARBA00023284"/>
    </source>
</evidence>
<dbReference type="PROSITE" id="PS00194">
    <property type="entry name" value="THIOREDOXIN_1"/>
    <property type="match status" value="1"/>
</dbReference>
<dbReference type="GO" id="GO:0015035">
    <property type="term" value="F:protein-disulfide reductase activity"/>
    <property type="evidence" value="ECO:0007669"/>
    <property type="project" value="TreeGrafter"/>
</dbReference>
<dbReference type="Pfam" id="PF02683">
    <property type="entry name" value="DsbD_TM"/>
    <property type="match status" value="1"/>
</dbReference>
<feature type="transmembrane region" description="Helical" evidence="8">
    <location>
        <begin position="294"/>
        <end position="321"/>
    </location>
</feature>
<evidence type="ECO:0000256" key="3">
    <source>
        <dbReference type="ARBA" id="ARBA00022692"/>
    </source>
</evidence>
<dbReference type="PROSITE" id="PS51352">
    <property type="entry name" value="THIOREDOXIN_2"/>
    <property type="match status" value="1"/>
</dbReference>
<evidence type="ECO:0000256" key="8">
    <source>
        <dbReference type="SAM" id="Phobius"/>
    </source>
</evidence>
<keyword evidence="7" id="KW-0676">Redox-active center</keyword>
<organism evidence="11 12">
    <name type="scientific">Caenispirillum bisanense</name>
    <dbReference type="NCBI Taxonomy" id="414052"/>
    <lineage>
        <taxon>Bacteria</taxon>
        <taxon>Pseudomonadati</taxon>
        <taxon>Pseudomonadota</taxon>
        <taxon>Alphaproteobacteria</taxon>
        <taxon>Rhodospirillales</taxon>
        <taxon>Novispirillaceae</taxon>
        <taxon>Caenispirillum</taxon>
    </lineage>
</organism>
<dbReference type="InterPro" id="IPR003834">
    <property type="entry name" value="Cyt_c_assmbl_TM_dom"/>
</dbReference>
<keyword evidence="4" id="KW-0201">Cytochrome c-type biogenesis</keyword>
<feature type="transmembrane region" description="Helical" evidence="8">
    <location>
        <begin position="497"/>
        <end position="516"/>
    </location>
</feature>
<keyword evidence="5 8" id="KW-1133">Transmembrane helix</keyword>
<dbReference type="GO" id="GO:0017004">
    <property type="term" value="P:cytochrome complex assembly"/>
    <property type="evidence" value="ECO:0007669"/>
    <property type="project" value="UniProtKB-KW"/>
</dbReference>
<feature type="chain" id="PRO_5012380207" evidence="9">
    <location>
        <begin position="28"/>
        <end position="703"/>
    </location>
</feature>
<dbReference type="SUPFAM" id="SSF52833">
    <property type="entry name" value="Thioredoxin-like"/>
    <property type="match status" value="1"/>
</dbReference>
<dbReference type="InterPro" id="IPR028250">
    <property type="entry name" value="DsbDN"/>
</dbReference>
<accession>A0A286GLP6</accession>
<evidence type="ECO:0000256" key="2">
    <source>
        <dbReference type="ARBA" id="ARBA00022475"/>
    </source>
</evidence>
<feature type="domain" description="Thioredoxin" evidence="10">
    <location>
        <begin position="558"/>
        <end position="699"/>
    </location>
</feature>
<reference evidence="11 12" key="1">
    <citation type="submission" date="2017-09" db="EMBL/GenBank/DDBJ databases">
        <authorList>
            <person name="Ehlers B."/>
            <person name="Leendertz F.H."/>
        </authorList>
    </citation>
    <scope>NUCLEOTIDE SEQUENCE [LARGE SCALE GENOMIC DNA]</scope>
    <source>
        <strain evidence="11 12">USBA 140</strain>
    </source>
</reference>
<feature type="transmembrane region" description="Helical" evidence="8">
    <location>
        <begin position="554"/>
        <end position="573"/>
    </location>
</feature>
<dbReference type="Pfam" id="PF11412">
    <property type="entry name" value="DsbD_N"/>
    <property type="match status" value="1"/>
</dbReference>
<gene>
    <name evidence="11" type="ORF">SAMN05421508_105112</name>
</gene>
<keyword evidence="6 8" id="KW-0472">Membrane</keyword>
<feature type="transmembrane region" description="Helical" evidence="8">
    <location>
        <begin position="341"/>
        <end position="361"/>
    </location>
</feature>
<comment type="subcellular location">
    <subcellularLocation>
        <location evidence="1">Cell membrane</location>
        <topology evidence="1">Multi-pass membrane protein</topology>
    </subcellularLocation>
</comment>
<dbReference type="InterPro" id="IPR036249">
    <property type="entry name" value="Thioredoxin-like_sf"/>
</dbReference>
<keyword evidence="12" id="KW-1185">Reference proteome</keyword>
<dbReference type="PANTHER" id="PTHR32234">
    <property type="entry name" value="THIOL:DISULFIDE INTERCHANGE PROTEIN DSBD"/>
    <property type="match status" value="1"/>
</dbReference>
<dbReference type="OrthoDB" id="9811036at2"/>
<evidence type="ECO:0000313" key="11">
    <source>
        <dbReference type="EMBL" id="SOD96019.1"/>
    </source>
</evidence>
<feature type="transmembrane region" description="Helical" evidence="8">
    <location>
        <begin position="381"/>
        <end position="401"/>
    </location>
</feature>
<dbReference type="Gene3D" id="3.40.30.10">
    <property type="entry name" value="Glutaredoxin"/>
    <property type="match status" value="1"/>
</dbReference>
<dbReference type="GO" id="GO:0045454">
    <property type="term" value="P:cell redox homeostasis"/>
    <property type="evidence" value="ECO:0007669"/>
    <property type="project" value="TreeGrafter"/>
</dbReference>
<keyword evidence="3 8" id="KW-0812">Transmembrane</keyword>
<dbReference type="CDD" id="cd02953">
    <property type="entry name" value="DsbDgamma"/>
    <property type="match status" value="1"/>
</dbReference>
<keyword evidence="9" id="KW-0732">Signal</keyword>
<dbReference type="PANTHER" id="PTHR32234:SF3">
    <property type="entry name" value="SUPPRESSION OF COPPER SENSITIVITY PROTEIN"/>
    <property type="match status" value="1"/>
</dbReference>
<dbReference type="InterPro" id="IPR017937">
    <property type="entry name" value="Thioredoxin_CS"/>
</dbReference>